<evidence type="ECO:0000256" key="3">
    <source>
        <dbReference type="ARBA" id="ARBA00017941"/>
    </source>
</evidence>
<keyword evidence="9" id="KW-0969">Cilium</keyword>
<accession>A0A7W8HYN9</accession>
<comment type="caution">
    <text evidence="9">The sequence shown here is derived from an EMBL/GenBank/DDBJ whole genome shotgun (WGS) entry which is preliminary data.</text>
</comment>
<dbReference type="PANTHER" id="PTHR30435">
    <property type="entry name" value="FLAGELLAR PROTEIN"/>
    <property type="match status" value="1"/>
</dbReference>
<feature type="domain" description="Flagellar basal-body/hook protein C-terminal" evidence="8">
    <location>
        <begin position="92"/>
        <end position="135"/>
    </location>
</feature>
<evidence type="ECO:0000313" key="9">
    <source>
        <dbReference type="EMBL" id="MBB5292327.1"/>
    </source>
</evidence>
<dbReference type="AlphaFoldDB" id="A0A7W8HYN9"/>
<sequence length="139" mass="15189">MTDPVPPRNSAMAVAASALKAQQSRMRVIAENIANAQSTADVAGGQPYRRQIPVFQAREIDGATGVTLAEVRPDMGNFRSEYDPSHPAANAEGYVLRPNVDTLVEAMDMREAQRAYEANLNVIETARSMDSRTLDILKK</sequence>
<comment type="subunit">
    <text evidence="5 6">The basal body constitutes a major portion of the flagellar organelle and consists of four rings (L,P,S, and M) mounted on a central rod. The rod consists of about 26 subunits of FlgG in the distal portion, and FlgB, FlgC and FlgF are thought to build up the proximal portion of the rod with about 6 subunits each.</text>
</comment>
<organism evidence="9 10">
    <name type="scientific">Brevundimonas basaltis</name>
    <dbReference type="NCBI Taxonomy" id="472166"/>
    <lineage>
        <taxon>Bacteria</taxon>
        <taxon>Pseudomonadati</taxon>
        <taxon>Pseudomonadota</taxon>
        <taxon>Alphaproteobacteria</taxon>
        <taxon>Caulobacterales</taxon>
        <taxon>Caulobacteraceae</taxon>
        <taxon>Brevundimonas</taxon>
    </lineage>
</organism>
<dbReference type="Pfam" id="PF06429">
    <property type="entry name" value="Flg_bbr_C"/>
    <property type="match status" value="1"/>
</dbReference>
<name>A0A7W8HYN9_9CAUL</name>
<dbReference type="Proteomes" id="UP000566663">
    <property type="component" value="Unassembled WGS sequence"/>
</dbReference>
<proteinExistence type="inferred from homology"/>
<comment type="subcellular location">
    <subcellularLocation>
        <location evidence="1 6">Bacterial flagellum basal body</location>
    </subcellularLocation>
</comment>
<feature type="domain" description="Flagellar basal body rod protein N-terminal" evidence="7">
    <location>
        <begin position="12"/>
        <end position="36"/>
    </location>
</feature>
<dbReference type="InterPro" id="IPR010930">
    <property type="entry name" value="Flg_bb/hook_C_dom"/>
</dbReference>
<protein>
    <recommendedName>
        <fullName evidence="3 6">Flagellar basal-body rod protein FlgC</fullName>
    </recommendedName>
</protein>
<keyword evidence="4 6" id="KW-0975">Bacterial flagellum</keyword>
<evidence type="ECO:0000256" key="2">
    <source>
        <dbReference type="ARBA" id="ARBA00009677"/>
    </source>
</evidence>
<dbReference type="EMBL" id="JACHFZ010000003">
    <property type="protein sequence ID" value="MBB5292327.1"/>
    <property type="molecule type" value="Genomic_DNA"/>
</dbReference>
<dbReference type="GO" id="GO:0071978">
    <property type="term" value="P:bacterial-type flagellum-dependent swarming motility"/>
    <property type="evidence" value="ECO:0007669"/>
    <property type="project" value="TreeGrafter"/>
</dbReference>
<evidence type="ECO:0000259" key="7">
    <source>
        <dbReference type="Pfam" id="PF00460"/>
    </source>
</evidence>
<dbReference type="Pfam" id="PF00460">
    <property type="entry name" value="Flg_bb_rod"/>
    <property type="match status" value="1"/>
</dbReference>
<dbReference type="InterPro" id="IPR001444">
    <property type="entry name" value="Flag_bb_rod_N"/>
</dbReference>
<reference evidence="9 10" key="1">
    <citation type="submission" date="2020-08" db="EMBL/GenBank/DDBJ databases">
        <title>Genomic Encyclopedia of Type Strains, Phase IV (KMG-IV): sequencing the most valuable type-strain genomes for metagenomic binning, comparative biology and taxonomic classification.</title>
        <authorList>
            <person name="Goeker M."/>
        </authorList>
    </citation>
    <scope>NUCLEOTIDE SEQUENCE [LARGE SCALE GENOMIC DNA]</scope>
    <source>
        <strain evidence="9 10">DSM 25335</strain>
    </source>
</reference>
<dbReference type="GO" id="GO:0030694">
    <property type="term" value="C:bacterial-type flagellum basal body, rod"/>
    <property type="evidence" value="ECO:0007669"/>
    <property type="project" value="UniProtKB-UniRule"/>
</dbReference>
<keyword evidence="9" id="KW-0282">Flagellum</keyword>
<evidence type="ECO:0000256" key="4">
    <source>
        <dbReference type="ARBA" id="ARBA00023143"/>
    </source>
</evidence>
<dbReference type="NCBIfam" id="TIGR01395">
    <property type="entry name" value="FlgC"/>
    <property type="match status" value="1"/>
</dbReference>
<evidence type="ECO:0000256" key="6">
    <source>
        <dbReference type="RuleBase" id="RU362062"/>
    </source>
</evidence>
<evidence type="ECO:0000259" key="8">
    <source>
        <dbReference type="Pfam" id="PF06429"/>
    </source>
</evidence>
<keyword evidence="10" id="KW-1185">Reference proteome</keyword>
<dbReference type="InterPro" id="IPR006299">
    <property type="entry name" value="FlgC"/>
</dbReference>
<dbReference type="PANTHER" id="PTHR30435:SF2">
    <property type="entry name" value="FLAGELLAR BASAL-BODY ROD PROTEIN FLGC"/>
    <property type="match status" value="1"/>
</dbReference>
<comment type="similarity">
    <text evidence="2">Belongs to the flagella basal body rod proteins family.</text>
</comment>
<keyword evidence="9" id="KW-0966">Cell projection</keyword>
<gene>
    <name evidence="9" type="ORF">HNQ67_001847</name>
</gene>
<evidence type="ECO:0000313" key="10">
    <source>
        <dbReference type="Proteomes" id="UP000566663"/>
    </source>
</evidence>
<evidence type="ECO:0000256" key="1">
    <source>
        <dbReference type="ARBA" id="ARBA00004117"/>
    </source>
</evidence>
<evidence type="ECO:0000256" key="5">
    <source>
        <dbReference type="ARBA" id="ARBA00025933"/>
    </source>
</evidence>